<organism evidence="2 3">
    <name type="scientific">Rotaria magnacalcarata</name>
    <dbReference type="NCBI Taxonomy" id="392030"/>
    <lineage>
        <taxon>Eukaryota</taxon>
        <taxon>Metazoa</taxon>
        <taxon>Spiralia</taxon>
        <taxon>Gnathifera</taxon>
        <taxon>Rotifera</taxon>
        <taxon>Eurotatoria</taxon>
        <taxon>Bdelloidea</taxon>
        <taxon>Philodinida</taxon>
        <taxon>Philodinidae</taxon>
        <taxon>Rotaria</taxon>
    </lineage>
</organism>
<evidence type="ECO:0000313" key="2">
    <source>
        <dbReference type="EMBL" id="CAF5161739.1"/>
    </source>
</evidence>
<feature type="region of interest" description="Disordered" evidence="1">
    <location>
        <begin position="25"/>
        <end position="44"/>
    </location>
</feature>
<protein>
    <submittedName>
        <fullName evidence="2">Uncharacterized protein</fullName>
    </submittedName>
</protein>
<dbReference type="EMBL" id="CAJOBH010266930">
    <property type="protein sequence ID" value="CAF5161739.1"/>
    <property type="molecule type" value="Genomic_DNA"/>
</dbReference>
<dbReference type="AlphaFoldDB" id="A0A8S3GC06"/>
<evidence type="ECO:0000256" key="1">
    <source>
        <dbReference type="SAM" id="MobiDB-lite"/>
    </source>
</evidence>
<feature type="compositionally biased region" description="Polar residues" evidence="1">
    <location>
        <begin position="25"/>
        <end position="36"/>
    </location>
</feature>
<name>A0A8S3GC06_9BILA</name>
<proteinExistence type="predicted"/>
<accession>A0A8S3GC06</accession>
<reference evidence="2" key="1">
    <citation type="submission" date="2021-02" db="EMBL/GenBank/DDBJ databases">
        <authorList>
            <person name="Nowell W R."/>
        </authorList>
    </citation>
    <scope>NUCLEOTIDE SEQUENCE</scope>
</reference>
<comment type="caution">
    <text evidence="2">The sequence shown here is derived from an EMBL/GenBank/DDBJ whole genome shotgun (WGS) entry which is preliminary data.</text>
</comment>
<dbReference type="Proteomes" id="UP000681967">
    <property type="component" value="Unassembled WGS sequence"/>
</dbReference>
<gene>
    <name evidence="2" type="ORF">BYL167_LOCUS74793</name>
</gene>
<sequence>MKPSLLMYSEKYTKIKKYIEQKSPLKSNSYDASTEITDPEQSENDVDVLSSDLVSLSPVNHYENSDSLLYNRYTTTTTTGYSSDIELETKTVPSEIEDQPLLLCTG</sequence>
<evidence type="ECO:0000313" key="3">
    <source>
        <dbReference type="Proteomes" id="UP000681967"/>
    </source>
</evidence>